<protein>
    <recommendedName>
        <fullName evidence="4">Core-binding (CB) domain-containing protein</fullName>
    </recommendedName>
</protein>
<evidence type="ECO:0008006" key="4">
    <source>
        <dbReference type="Google" id="ProtNLM"/>
    </source>
</evidence>
<name>A1R4K5_PAEAT</name>
<dbReference type="KEGG" id="aau:AAur_1393"/>
<dbReference type="EMBL" id="CP000474">
    <property type="protein sequence ID" value="ABM09167.1"/>
    <property type="molecule type" value="Genomic_DNA"/>
</dbReference>
<dbReference type="eggNOG" id="ENOG5032RQU">
    <property type="taxonomic scope" value="Bacteria"/>
</dbReference>
<feature type="coiled-coil region" evidence="1">
    <location>
        <begin position="166"/>
        <end position="193"/>
    </location>
</feature>
<keyword evidence="3" id="KW-1185">Reference proteome</keyword>
<dbReference type="RefSeq" id="WP_011774114.1">
    <property type="nucleotide sequence ID" value="NC_008711.1"/>
</dbReference>
<proteinExistence type="predicted"/>
<dbReference type="STRING" id="290340.AAur_1393"/>
<reference evidence="2 3" key="1">
    <citation type="journal article" date="2006" name="PLoS Genet.">
        <title>Secrets of soil survival revealed by the genome sequence of Arthrobacter aurescens TC1.</title>
        <authorList>
            <person name="Mongodin E.F."/>
            <person name="Shapir N."/>
            <person name="Daugherty S.C."/>
            <person name="DeBoy R.T."/>
            <person name="Emerson J.B."/>
            <person name="Shvartzbeyn A."/>
            <person name="Radune D."/>
            <person name="Vamathevan J."/>
            <person name="Riggs F."/>
            <person name="Grinberg V."/>
            <person name="Khouri H."/>
            <person name="Wackett L.P."/>
            <person name="Nelson K.E."/>
            <person name="Sadowsky M.J."/>
        </authorList>
    </citation>
    <scope>NUCLEOTIDE SEQUENCE [LARGE SCALE GENOMIC DNA]</scope>
    <source>
        <strain evidence="2 3">TC1</strain>
    </source>
</reference>
<dbReference type="Proteomes" id="UP000000637">
    <property type="component" value="Chromosome"/>
</dbReference>
<evidence type="ECO:0000313" key="3">
    <source>
        <dbReference type="Proteomes" id="UP000000637"/>
    </source>
</evidence>
<organism evidence="2 3">
    <name type="scientific">Paenarthrobacter aurescens (strain TC1)</name>
    <dbReference type="NCBI Taxonomy" id="290340"/>
    <lineage>
        <taxon>Bacteria</taxon>
        <taxon>Bacillati</taxon>
        <taxon>Actinomycetota</taxon>
        <taxon>Actinomycetes</taxon>
        <taxon>Micrococcales</taxon>
        <taxon>Micrococcaceae</taxon>
        <taxon>Paenarthrobacter</taxon>
    </lineage>
</organism>
<accession>A1R4K5</accession>
<dbReference type="HOGENOM" id="CLU_030567_0_0_11"/>
<keyword evidence="1" id="KW-0175">Coiled coil</keyword>
<gene>
    <name evidence="2" type="ordered locus">AAur_1393</name>
</gene>
<sequence>MRASLPEGPYERPDVVIDTGERLVVRFVSESGGSAKDFEFRRLGLAPEIESAIVQGFARACGPAGTRKTVESVKTLYAGARMFARSLKDLPSPPQSLSALTPAHIAPFRIRHTRYADSLLQVLRVLFRPIEGLPTAFREALYAPHKPASPTRTLSAYTDSEVRRIQRAARTEVRAALTRIRQAEAELAEWQAARPGMDSEDGRRGALLAQVARTGDVPRCRDGRIDTSKEHSGAIDRLRHIFPTYSEVTALAVLLICVSGHNLSTVCGMTASHLRADDQVEEEPLVLTRASKPRRGRYGAEMDLALAPDRVPANGPDDYASAAGVYRLAVELCARARAVAGTDALLVFHATGPADRAPGRARIRALPTNSLQWWRGRTPDGDVLDRVDSRRLRLAFVQRHQRPVAHTATTLAAEYLAKDATALPEYQAIVDKALRGEVERIRVSHSILALTDAEVREAANDPEPAAQRLGTTVEQLQLLLEGRLDTVATACIDHTNSPYTPSGTACSASFLLCLGCPNARSEPRHIPIQAAMLESITRRRAEIPATEWEDRFSIASEQLNDLLERQHAGPTVAAEEASDEDRRLIEMVLDGRLDLR</sequence>
<dbReference type="OrthoDB" id="3353677at2"/>
<evidence type="ECO:0000313" key="2">
    <source>
        <dbReference type="EMBL" id="ABM09167.1"/>
    </source>
</evidence>
<evidence type="ECO:0000256" key="1">
    <source>
        <dbReference type="SAM" id="Coils"/>
    </source>
</evidence>
<dbReference type="AlphaFoldDB" id="A1R4K5"/>